<dbReference type="GeneID" id="111352934"/>
<dbReference type="SUPFAM" id="SSF82185">
    <property type="entry name" value="Histone H3 K4-specific methyltransferase SET7/9 N-terminal domain"/>
    <property type="match status" value="1"/>
</dbReference>
<dbReference type="InterPro" id="IPR036770">
    <property type="entry name" value="Ankyrin_rpt-contain_sf"/>
</dbReference>
<dbReference type="InterPro" id="IPR002110">
    <property type="entry name" value="Ankyrin_rpt"/>
</dbReference>
<evidence type="ECO:0000256" key="1">
    <source>
        <dbReference type="ARBA" id="ARBA00022737"/>
    </source>
</evidence>
<feature type="compositionally biased region" description="Polar residues" evidence="3">
    <location>
        <begin position="436"/>
        <end position="454"/>
    </location>
</feature>
<feature type="compositionally biased region" description="Basic and acidic residues" evidence="3">
    <location>
        <begin position="424"/>
        <end position="433"/>
    </location>
</feature>
<evidence type="ECO:0000313" key="4">
    <source>
        <dbReference type="Proteomes" id="UP000301870"/>
    </source>
</evidence>
<dbReference type="Gene3D" id="1.25.40.20">
    <property type="entry name" value="Ankyrin repeat-containing domain"/>
    <property type="match status" value="2"/>
</dbReference>
<keyword evidence="1" id="KW-0677">Repeat</keyword>
<name>A0A9J7E300_SPOLT</name>
<dbReference type="Proteomes" id="UP000301870">
    <property type="component" value="Chromosome 16"/>
</dbReference>
<gene>
    <name evidence="5" type="primary">LOC111352934</name>
</gene>
<dbReference type="Pfam" id="PF00023">
    <property type="entry name" value="Ank"/>
    <property type="match status" value="1"/>
</dbReference>
<dbReference type="PROSITE" id="PS50088">
    <property type="entry name" value="ANK_REPEAT"/>
    <property type="match status" value="1"/>
</dbReference>
<protein>
    <submittedName>
        <fullName evidence="5">Ankyrin repeat and MYND domain-containing protein 1-like</fullName>
    </submittedName>
</protein>
<evidence type="ECO:0000256" key="2">
    <source>
        <dbReference type="PROSITE-ProRule" id="PRU00023"/>
    </source>
</evidence>
<organism evidence="4 5">
    <name type="scientific">Spodoptera litura</name>
    <name type="common">Asian cotton leafworm</name>
    <dbReference type="NCBI Taxonomy" id="69820"/>
    <lineage>
        <taxon>Eukaryota</taxon>
        <taxon>Metazoa</taxon>
        <taxon>Ecdysozoa</taxon>
        <taxon>Arthropoda</taxon>
        <taxon>Hexapoda</taxon>
        <taxon>Insecta</taxon>
        <taxon>Pterygota</taxon>
        <taxon>Neoptera</taxon>
        <taxon>Endopterygota</taxon>
        <taxon>Lepidoptera</taxon>
        <taxon>Glossata</taxon>
        <taxon>Ditrysia</taxon>
        <taxon>Noctuoidea</taxon>
        <taxon>Noctuidae</taxon>
        <taxon>Amphipyrinae</taxon>
        <taxon>Spodoptera</taxon>
    </lineage>
</organism>
<dbReference type="PANTHER" id="PTHR15897:SF2">
    <property type="entry name" value="ANKYRIN REPEAT AND MYND DOMAIN-CONTAINING PROTEIN 1"/>
    <property type="match status" value="1"/>
</dbReference>
<reference evidence="5" key="1">
    <citation type="submission" date="2025-08" db="UniProtKB">
        <authorList>
            <consortium name="RefSeq"/>
        </authorList>
    </citation>
    <scope>IDENTIFICATION</scope>
    <source>
        <strain evidence="5">Ishihara</strain>
        <tissue evidence="5">Whole body</tissue>
    </source>
</reference>
<dbReference type="PROSITE" id="PS50297">
    <property type="entry name" value="ANK_REP_REGION"/>
    <property type="match status" value="1"/>
</dbReference>
<dbReference type="Gene3D" id="2.20.110.10">
    <property type="entry name" value="Histone H3 K4-specific methyltransferase SET7/9 N-terminal domain"/>
    <property type="match status" value="1"/>
</dbReference>
<feature type="repeat" description="ANK" evidence="2">
    <location>
        <begin position="337"/>
        <end position="369"/>
    </location>
</feature>
<dbReference type="SMART" id="SM00698">
    <property type="entry name" value="MORN"/>
    <property type="match status" value="2"/>
</dbReference>
<dbReference type="InterPro" id="IPR053064">
    <property type="entry name" value="Ankyrin-MYND_domain-protein"/>
</dbReference>
<keyword evidence="4" id="KW-1185">Reference proteome</keyword>
<dbReference type="KEGG" id="sliu:111352934"/>
<evidence type="ECO:0000313" key="5">
    <source>
        <dbReference type="RefSeq" id="XP_022821412.1"/>
    </source>
</evidence>
<dbReference type="AlphaFoldDB" id="A0A9J7E300"/>
<dbReference type="InterPro" id="IPR003409">
    <property type="entry name" value="MORN"/>
</dbReference>
<keyword evidence="2" id="KW-0040">ANK repeat</keyword>
<feature type="region of interest" description="Disordered" evidence="3">
    <location>
        <begin position="424"/>
        <end position="478"/>
    </location>
</feature>
<accession>A0A9J7E300</accession>
<dbReference type="RefSeq" id="XP_022821412.1">
    <property type="nucleotide sequence ID" value="XM_022965644.1"/>
</dbReference>
<dbReference type="SUPFAM" id="SSF48403">
    <property type="entry name" value="Ankyrin repeat"/>
    <property type="match status" value="1"/>
</dbReference>
<dbReference type="SMART" id="SM00248">
    <property type="entry name" value="ANK"/>
    <property type="match status" value="4"/>
</dbReference>
<evidence type="ECO:0000256" key="3">
    <source>
        <dbReference type="SAM" id="MobiDB-lite"/>
    </source>
</evidence>
<dbReference type="OrthoDB" id="444338at2759"/>
<dbReference type="Pfam" id="PF12796">
    <property type="entry name" value="Ank_2"/>
    <property type="match status" value="1"/>
</dbReference>
<dbReference type="PANTHER" id="PTHR15897">
    <property type="entry name" value="ANKYRIN REPEAT AND MYND DOMAIN PROTEIN 1"/>
    <property type="match status" value="1"/>
</dbReference>
<sequence>MPCNPPKTNADKMWPYDEYYHGERDEENRKNGFGNVYWSSAEFQDSYSGSMLRDTMHGEGEYRWRYAGPEHAATTYEGRFYNNRMHGYGMMSYPDGRVFSGLWHKNIRWGPGVESHARLREDVGLWHGYQLIRLAWRPHVPSVAIDIMSTPVGMNVVASHRKLMAASPKTIGEVNSALELLKQYGSDPLAAAEKWTKLYPKNCTDTYSQLCHVAVFDRAYFNHEIPLLNEVSSIPQDLNASQSSNESVKETKTYFAWNNNKVTIHMMKHCFTHEDQWHKSRLNMKHILSGPRTSFKQPGKHELDCRCLLMASYLGHISNVAQLVNEYDVMPDVTDNQGNSAIMYAACGDQPDIIHFLVEAGAEVDAFNDACCTPLGITILRYALEKWNLPYHVMLQAILPPPASGPPPPDEKILEWNITRDPQHTMERTETHRSPSKVNTKLSPATTHSISVQQPLVKKKSEKNDLETNATPNTHDDKRMYDSLNLEYMIKVAEAYSVLCEVNPVPYIFEVYNMCKDVEVFSGDEPKKVVEKLMKKSQSKNIKQSMKPSRDMMYQDQEDNLIDAKEQMKQEKLSRIMATITLLMADGADPRIIRCPQPPLFMAAVAGCPDLVQDLVKHGADVNEVYPQAYEYSALDIAVSAPVSYENLSVIRALLECGANPDHRLKIPETASPASPTAASTTSPEVIDAGPTLLHAVLSKKIDIADPDDTHLFEIRDQMIELLLKHGCNPITQYNGVSAVDLAMNKCLELFDIFVKSPRTDLNAIINDLNQTILVKMFYLPFCKGLPLTERLQTLTNLLLYGADPLLKCQNGTEEYGNLFVFARKMLSDVETTRKSVSPAAVKKSKSDAKTKKDKKDKKDASSKHGLLKTSDDNQGDYKQALELVVDCARLLYIRWIQAKLMKELIDIVNKYRHRSWNMIIKEHKNKKCTGLWLTVVRSLEIWDVLKTSKKKLYNDEKILKQVLCIIHFYYKRTRKIIRMPLTFQDKEIIDREVATLIHEHKLATISTPDMVPAIRPYVAPELTVKGIEKFNVCFECALPLQDSKIICGSCKLIDFCSVDCIARNIERINCHPCSSFLKHKYFPTPEPTVTETAEDSENKT</sequence>
<feature type="region of interest" description="Disordered" evidence="3">
    <location>
        <begin position="838"/>
        <end position="868"/>
    </location>
</feature>
<dbReference type="Pfam" id="PF02493">
    <property type="entry name" value="MORN"/>
    <property type="match status" value="3"/>
</dbReference>
<proteinExistence type="predicted"/>